<evidence type="ECO:0000313" key="2">
    <source>
        <dbReference type="Proteomes" id="UP000046395"/>
    </source>
</evidence>
<keyword evidence="1" id="KW-0812">Transmembrane</keyword>
<reference evidence="3 4" key="2">
    <citation type="submission" date="2019-12" db="UniProtKB">
        <authorList>
            <consortium name="WormBaseParasite"/>
        </authorList>
    </citation>
    <scope>IDENTIFICATION</scope>
</reference>
<accession>A0A5S6QSR9</accession>
<feature type="transmembrane region" description="Helical" evidence="1">
    <location>
        <begin position="88"/>
        <end position="107"/>
    </location>
</feature>
<name>A0A5S6QSR9_TRIMR</name>
<evidence type="ECO:0000313" key="3">
    <source>
        <dbReference type="WBParaSite" id="TMUE_0000000384.1"/>
    </source>
</evidence>
<reference evidence="2" key="1">
    <citation type="submission" date="2014-03" db="EMBL/GenBank/DDBJ databases">
        <title>The whipworm genome and dual-species transcriptomics of an intimate host-pathogen interaction.</title>
        <authorList>
            <person name="Foth B.J."/>
            <person name="Tsai I.J."/>
            <person name="Reid A.J."/>
            <person name="Bancroft A.J."/>
            <person name="Nichol S."/>
            <person name="Tracey A."/>
            <person name="Holroyd N."/>
            <person name="Cotton J.A."/>
            <person name="Stanley E.J."/>
            <person name="Zarowiecki M."/>
            <person name="Liu J.Z."/>
            <person name="Huckvale T."/>
            <person name="Cooper P.J."/>
            <person name="Grencis R.K."/>
            <person name="Berriman M."/>
        </authorList>
    </citation>
    <scope>NUCLEOTIDE SEQUENCE [LARGE SCALE GENOMIC DNA]</scope>
    <source>
        <strain evidence="2">Edinburgh</strain>
    </source>
</reference>
<feature type="transmembrane region" description="Helical" evidence="1">
    <location>
        <begin position="12"/>
        <end position="37"/>
    </location>
</feature>
<keyword evidence="1" id="KW-0472">Membrane</keyword>
<dbReference type="Proteomes" id="UP000046395">
    <property type="component" value="Unassembled WGS sequence"/>
</dbReference>
<dbReference type="WBParaSite" id="TMUE_0000000384.1">
    <property type="protein sequence ID" value="TMUE_0000000384.1"/>
    <property type="gene ID" value="WBGene00296324"/>
</dbReference>
<protein>
    <submittedName>
        <fullName evidence="3 4">Uncharacterized protein</fullName>
    </submittedName>
</protein>
<proteinExistence type="predicted"/>
<keyword evidence="2" id="KW-1185">Reference proteome</keyword>
<sequence length="220" mass="24100">MARTAADRTTSCFTFTCVCMDTIAIVAIAIALMTPLWQVITLVDRRQTTVMESFGEGSSRIASSGAEIVKREGKRYPAIFHLDHCTTALTSLLLLGAAMIMGAWDIVFSMGSVKSPDRIHAAGTLMSTSAALAAFGGLLVFYENAIRIINALWLLQPEVLHESHLGYSFWSAFTGFCFFLGSSILHTVCSLFTWCIGRAAKPSANDEKDDKIQHVKYFVQ</sequence>
<keyword evidence="1" id="KW-1133">Transmembrane helix</keyword>
<feature type="transmembrane region" description="Helical" evidence="1">
    <location>
        <begin position="119"/>
        <end position="142"/>
    </location>
</feature>
<feature type="transmembrane region" description="Helical" evidence="1">
    <location>
        <begin position="169"/>
        <end position="196"/>
    </location>
</feature>
<evidence type="ECO:0000313" key="4">
    <source>
        <dbReference type="WBParaSite" id="TMUE_2000010416.1"/>
    </source>
</evidence>
<evidence type="ECO:0000256" key="1">
    <source>
        <dbReference type="SAM" id="Phobius"/>
    </source>
</evidence>
<organism evidence="2 4">
    <name type="scientific">Trichuris muris</name>
    <name type="common">Mouse whipworm</name>
    <dbReference type="NCBI Taxonomy" id="70415"/>
    <lineage>
        <taxon>Eukaryota</taxon>
        <taxon>Metazoa</taxon>
        <taxon>Ecdysozoa</taxon>
        <taxon>Nematoda</taxon>
        <taxon>Enoplea</taxon>
        <taxon>Dorylaimia</taxon>
        <taxon>Trichinellida</taxon>
        <taxon>Trichuridae</taxon>
        <taxon>Trichuris</taxon>
    </lineage>
</organism>
<dbReference type="AlphaFoldDB" id="A0A5S6QSR9"/>
<dbReference type="WBParaSite" id="TMUE_2000010416.1">
    <property type="protein sequence ID" value="TMUE_2000010416.1"/>
    <property type="gene ID" value="WBGene00291493"/>
</dbReference>